<gene>
    <name evidence="2" type="ORF">OV079_43205</name>
</gene>
<feature type="compositionally biased region" description="Polar residues" evidence="1">
    <location>
        <begin position="18"/>
        <end position="29"/>
    </location>
</feature>
<dbReference type="EMBL" id="JAPNKE010000002">
    <property type="protein sequence ID" value="MCY1012232.1"/>
    <property type="molecule type" value="Genomic_DNA"/>
</dbReference>
<comment type="caution">
    <text evidence="2">The sequence shown here is derived from an EMBL/GenBank/DDBJ whole genome shotgun (WGS) entry which is preliminary data.</text>
</comment>
<feature type="region of interest" description="Disordered" evidence="1">
    <location>
        <begin position="1"/>
        <end position="58"/>
    </location>
</feature>
<keyword evidence="3" id="KW-1185">Reference proteome</keyword>
<dbReference type="RefSeq" id="WP_267775569.1">
    <property type="nucleotide sequence ID" value="NZ_JAPNKE010000002.1"/>
</dbReference>
<evidence type="ECO:0000256" key="1">
    <source>
        <dbReference type="SAM" id="MobiDB-lite"/>
    </source>
</evidence>
<evidence type="ECO:0000313" key="3">
    <source>
        <dbReference type="Proteomes" id="UP001150924"/>
    </source>
</evidence>
<name>A0A9X3EXW9_9BACT</name>
<accession>A0A9X3EXW9</accession>
<proteinExistence type="predicted"/>
<evidence type="ECO:0000313" key="2">
    <source>
        <dbReference type="EMBL" id="MCY1012232.1"/>
    </source>
</evidence>
<dbReference type="AlphaFoldDB" id="A0A9X3EXW9"/>
<organism evidence="2 3">
    <name type="scientific">Nannocystis pusilla</name>
    <dbReference type="NCBI Taxonomy" id="889268"/>
    <lineage>
        <taxon>Bacteria</taxon>
        <taxon>Pseudomonadati</taxon>
        <taxon>Myxococcota</taxon>
        <taxon>Polyangia</taxon>
        <taxon>Nannocystales</taxon>
        <taxon>Nannocystaceae</taxon>
        <taxon>Nannocystis</taxon>
    </lineage>
</organism>
<protein>
    <submittedName>
        <fullName evidence="2">Uncharacterized protein</fullName>
    </submittedName>
</protein>
<reference evidence="2" key="1">
    <citation type="submission" date="2022-11" db="EMBL/GenBank/DDBJ databases">
        <title>Minimal conservation of predation-associated metabolite biosynthetic gene clusters underscores biosynthetic potential of Myxococcota including descriptions for ten novel species: Archangium lansinium sp. nov., Myxococcus landrumus sp. nov., Nannocystis bai.</title>
        <authorList>
            <person name="Ahearne A."/>
            <person name="Stevens C."/>
            <person name="Phillips K."/>
        </authorList>
    </citation>
    <scope>NUCLEOTIDE SEQUENCE</scope>
    <source>
        <strain evidence="2">Na p29</strain>
    </source>
</reference>
<dbReference type="Proteomes" id="UP001150924">
    <property type="component" value="Unassembled WGS sequence"/>
</dbReference>
<sequence>MKSATPAAAPTPAPTAPSEGQQFSTNAPASSVPDPSWFSPALLPGTSVTKKGRSPTDDQGRFTAQILFAFPAGATLKDCVDPLAAALAKIVPAVQREEKEGRVTLTGDTADQHVMFMCGDANGTLTAFVSYRWTQPPPAAP</sequence>